<comment type="caution">
    <text evidence="5">The sequence shown here is derived from an EMBL/GenBank/DDBJ whole genome shotgun (WGS) entry which is preliminary data.</text>
</comment>
<reference evidence="5" key="2">
    <citation type="submission" date="2022-08" db="EMBL/GenBank/DDBJ databases">
        <authorList>
            <person name="Dong C."/>
        </authorList>
    </citation>
    <scope>NUCLEOTIDE SEQUENCE</scope>
    <source>
        <strain evidence="5">59MF3M-4</strain>
    </source>
</reference>
<dbReference type="PROSITE" id="PS50112">
    <property type="entry name" value="PAS"/>
    <property type="match status" value="2"/>
</dbReference>
<accession>A0A9X3ARZ4</accession>
<evidence type="ECO:0000259" key="3">
    <source>
        <dbReference type="PROSITE" id="PS50113"/>
    </source>
</evidence>
<dbReference type="InterPro" id="IPR043128">
    <property type="entry name" value="Rev_trsase/Diguanyl_cyclase"/>
</dbReference>
<dbReference type="SUPFAM" id="SSF55073">
    <property type="entry name" value="Nucleotide cyclase"/>
    <property type="match status" value="1"/>
</dbReference>
<dbReference type="PANTHER" id="PTHR44757">
    <property type="entry name" value="DIGUANYLATE CYCLASE DGCP"/>
    <property type="match status" value="1"/>
</dbReference>
<organism evidence="5 6">
    <name type="scientific">Thalassolituus pacificus</name>
    <dbReference type="NCBI Taxonomy" id="2975440"/>
    <lineage>
        <taxon>Bacteria</taxon>
        <taxon>Pseudomonadati</taxon>
        <taxon>Pseudomonadota</taxon>
        <taxon>Gammaproteobacteria</taxon>
        <taxon>Oceanospirillales</taxon>
        <taxon>Oceanospirillaceae</taxon>
        <taxon>Thalassolituus</taxon>
    </lineage>
</organism>
<gene>
    <name evidence="5" type="ORF">NYR02_05025</name>
</gene>
<dbReference type="InterPro" id="IPR001610">
    <property type="entry name" value="PAC"/>
</dbReference>
<dbReference type="InterPro" id="IPR000014">
    <property type="entry name" value="PAS"/>
</dbReference>
<evidence type="ECO:0000313" key="5">
    <source>
        <dbReference type="EMBL" id="MCT7358383.1"/>
    </source>
</evidence>
<comment type="cofactor">
    <cofactor evidence="1">
        <name>Mg(2+)</name>
        <dbReference type="ChEBI" id="CHEBI:18420"/>
    </cofactor>
</comment>
<dbReference type="Pfam" id="PF08447">
    <property type="entry name" value="PAS_3"/>
    <property type="match status" value="1"/>
</dbReference>
<dbReference type="SMART" id="SM00091">
    <property type="entry name" value="PAS"/>
    <property type="match status" value="2"/>
</dbReference>
<feature type="domain" description="PAS" evidence="2">
    <location>
        <begin position="133"/>
        <end position="205"/>
    </location>
</feature>
<dbReference type="Pfam" id="PF13426">
    <property type="entry name" value="PAS_9"/>
    <property type="match status" value="1"/>
</dbReference>
<dbReference type="NCBIfam" id="TIGR00229">
    <property type="entry name" value="sensory_box"/>
    <property type="match status" value="2"/>
</dbReference>
<dbReference type="InterPro" id="IPR052155">
    <property type="entry name" value="Biofilm_reg_signaling"/>
</dbReference>
<dbReference type="EMBL" id="JAOANI010000014">
    <property type="protein sequence ID" value="MCT7358383.1"/>
    <property type="molecule type" value="Genomic_DNA"/>
</dbReference>
<dbReference type="CDD" id="cd00130">
    <property type="entry name" value="PAS"/>
    <property type="match status" value="2"/>
</dbReference>
<keyword evidence="5" id="KW-0548">Nucleotidyltransferase</keyword>
<evidence type="ECO:0000256" key="1">
    <source>
        <dbReference type="ARBA" id="ARBA00001946"/>
    </source>
</evidence>
<proteinExistence type="predicted"/>
<dbReference type="InterPro" id="IPR000700">
    <property type="entry name" value="PAS-assoc_C"/>
</dbReference>
<dbReference type="PANTHER" id="PTHR44757:SF2">
    <property type="entry name" value="BIOFILM ARCHITECTURE MAINTENANCE PROTEIN MBAA"/>
    <property type="match status" value="1"/>
</dbReference>
<dbReference type="CDD" id="cd01949">
    <property type="entry name" value="GGDEF"/>
    <property type="match status" value="1"/>
</dbReference>
<reference evidence="5" key="1">
    <citation type="journal article" date="2022" name="Front. Microbiol.">
        <title>Genome-based taxonomic rearrangement of Oceanobacter-related bacteria including the description of Thalassolituus hydrocarbonoclasticus sp. nov. and Thalassolituus pacificus sp. nov. and emended description of the genus Thalassolituus.</title>
        <authorList>
            <person name="Dong C."/>
            <person name="Wei L."/>
            <person name="Wang J."/>
            <person name="Lai Q."/>
            <person name="Huang Z."/>
            <person name="Shao Z."/>
        </authorList>
    </citation>
    <scope>NUCLEOTIDE SEQUENCE</scope>
    <source>
        <strain evidence="5">59MF3M-4</strain>
    </source>
</reference>
<dbReference type="Proteomes" id="UP001147830">
    <property type="component" value="Unassembled WGS sequence"/>
</dbReference>
<dbReference type="NCBIfam" id="TIGR00254">
    <property type="entry name" value="GGDEF"/>
    <property type="match status" value="1"/>
</dbReference>
<dbReference type="InterPro" id="IPR000160">
    <property type="entry name" value="GGDEF_dom"/>
</dbReference>
<feature type="domain" description="PAC" evidence="3">
    <location>
        <begin position="209"/>
        <end position="262"/>
    </location>
</feature>
<dbReference type="PROSITE" id="PS50887">
    <property type="entry name" value="GGDEF"/>
    <property type="match status" value="1"/>
</dbReference>
<dbReference type="SMART" id="SM00267">
    <property type="entry name" value="GGDEF"/>
    <property type="match status" value="1"/>
</dbReference>
<feature type="domain" description="GGDEF" evidence="4">
    <location>
        <begin position="294"/>
        <end position="424"/>
    </location>
</feature>
<dbReference type="GO" id="GO:0052621">
    <property type="term" value="F:diguanylate cyclase activity"/>
    <property type="evidence" value="ECO:0007669"/>
    <property type="project" value="UniProtKB-EC"/>
</dbReference>
<dbReference type="RefSeq" id="WP_260975300.1">
    <property type="nucleotide sequence ID" value="NZ_JAOANI010000014.1"/>
</dbReference>
<dbReference type="Gene3D" id="3.30.70.270">
    <property type="match status" value="1"/>
</dbReference>
<feature type="domain" description="PAS" evidence="2">
    <location>
        <begin position="8"/>
        <end position="57"/>
    </location>
</feature>
<dbReference type="SMART" id="SM00086">
    <property type="entry name" value="PAC"/>
    <property type="match status" value="2"/>
</dbReference>
<dbReference type="FunFam" id="3.30.70.270:FF:000001">
    <property type="entry name" value="Diguanylate cyclase domain protein"/>
    <property type="match status" value="1"/>
</dbReference>
<evidence type="ECO:0000259" key="4">
    <source>
        <dbReference type="PROSITE" id="PS50887"/>
    </source>
</evidence>
<dbReference type="InterPro" id="IPR035965">
    <property type="entry name" value="PAS-like_dom_sf"/>
</dbReference>
<dbReference type="SUPFAM" id="SSF55785">
    <property type="entry name" value="PYP-like sensor domain (PAS domain)"/>
    <property type="match status" value="2"/>
</dbReference>
<dbReference type="InterPro" id="IPR029787">
    <property type="entry name" value="Nucleotide_cyclase"/>
</dbReference>
<dbReference type="Gene3D" id="3.30.450.20">
    <property type="entry name" value="PAS domain"/>
    <property type="match status" value="2"/>
</dbReference>
<keyword evidence="6" id="KW-1185">Reference proteome</keyword>
<name>A0A9X3ARZ4_9GAMM</name>
<sequence>MTNKCGPELLSYLKAFDQLKDAIYIVNPRTAAIVAVNDEACRQQGFNRDEFVGRTVLQQQRDIKDIQHWRLVVKAIRSDPDYVFVGRHLRFDGSEFLVEVSSHIVRWDNTEYLLSSVRDITQRGAVEKTLHNLEPIMRFVLNEASDGIWEWDLTTNDVFYAPQLKRMLGYGPYEVQHSLFTWKDSLHPDDAERILAATEEYVGGKQDLYDIEYRLKTRNGDYLWVHDRGYVCARDANGRALRVVGMVHNINEHKRLEEKLRELATIDELTGLLNRRAGYAVFEQQLQLALRQRTEMTVALLDLDSFKNINDQFGHQVGDKALRMASDIFHTRIRASDTLMRWGGEEFLLLMPNTTLHAGLGLCETLRKQLEVADLRSSGCHVPLTVSIGLATCPGHGKSIKTLVQNADKALYRAKSLGRNRIVG</sequence>
<evidence type="ECO:0000313" key="6">
    <source>
        <dbReference type="Proteomes" id="UP001147830"/>
    </source>
</evidence>
<dbReference type="AlphaFoldDB" id="A0A9X3ARZ4"/>
<protein>
    <submittedName>
        <fullName evidence="5">Diguanylate cyclase</fullName>
        <ecNumber evidence="5">2.7.7.65</ecNumber>
    </submittedName>
</protein>
<dbReference type="InterPro" id="IPR013655">
    <property type="entry name" value="PAS_fold_3"/>
</dbReference>
<dbReference type="PROSITE" id="PS50113">
    <property type="entry name" value="PAC"/>
    <property type="match status" value="1"/>
</dbReference>
<dbReference type="EC" id="2.7.7.65" evidence="5"/>
<evidence type="ECO:0000259" key="2">
    <source>
        <dbReference type="PROSITE" id="PS50112"/>
    </source>
</evidence>
<dbReference type="Pfam" id="PF00990">
    <property type="entry name" value="GGDEF"/>
    <property type="match status" value="1"/>
</dbReference>
<keyword evidence="5" id="KW-0808">Transferase</keyword>